<dbReference type="Pfam" id="PF04042">
    <property type="entry name" value="DNA_pol_E_B"/>
    <property type="match status" value="1"/>
</dbReference>
<keyword evidence="7" id="KW-1185">Reference proteome</keyword>
<evidence type="ECO:0000313" key="7">
    <source>
        <dbReference type="Proteomes" id="UP001189429"/>
    </source>
</evidence>
<dbReference type="Gene3D" id="2.40.50.430">
    <property type="match status" value="1"/>
</dbReference>
<dbReference type="EMBL" id="CAUYUJ010016338">
    <property type="protein sequence ID" value="CAK0864181.1"/>
    <property type="molecule type" value="Genomic_DNA"/>
</dbReference>
<dbReference type="InterPro" id="IPR007185">
    <property type="entry name" value="DNA_pol_a/d/e_bsu"/>
</dbReference>
<dbReference type="InterPro" id="IPR040663">
    <property type="entry name" value="DNA_pol_D_N"/>
</dbReference>
<comment type="caution">
    <text evidence="6">The sequence shown here is derived from an EMBL/GenBank/DDBJ whole genome shotgun (WGS) entry which is preliminary data.</text>
</comment>
<dbReference type="InterPro" id="IPR024826">
    <property type="entry name" value="DNA_pol_delta/II_ssu"/>
</dbReference>
<dbReference type="PANTHER" id="PTHR10416:SF0">
    <property type="entry name" value="DNA POLYMERASE DELTA SUBUNIT 2"/>
    <property type="match status" value="1"/>
</dbReference>
<dbReference type="Pfam" id="PF18018">
    <property type="entry name" value="DNA_pol_D_N"/>
    <property type="match status" value="1"/>
</dbReference>
<sequence>MARAASTGGSQLTEEQKARISENRRKAEERRAAKKRALECLTAEQTAPATPPQQQPSLPQAPAVEGKAATVAQREAVRLLTAMSQAKNKQAAAQQEDARAARSPQKSEAPSTLAVETPEKRTPPSGRSVAQAAQVPQWQAQAVKPVAQAPLRPATGTGGGGKFASVGGAWDQFNGVYCWRLQQLRGPVLQEARKLWGGMLPPQSFVPDVGCYKRGVEGSEVVIVGVAFKSLQGRTDVIKMYRDAVGFGHISEERTRCLGRSICSDGDSVWLEDQVMRLRLALPPEHASRIATGVVLAARGVATTEDGFRPSAICYAAGPAPPPLPPSPAGRAPGPFLALVSGLGFGARGAEGSGLSAARERLWAWLAAEGSRAAPGAVQKLLVCGGLVSGESQDKGSVVAAMADADAALAKIAAVVPTEVMPGLGDPSSLSLPQMPLHPYLFRQSRQLGAMAFKSVSNPFSCELDGVHILGHSGQPVMDLLRGTRLEAPMGALQLSLEVLHLAPTAPDSLPSQPFVDRDPFVIDRVPHVLFSGGHSKAEHCFRRHPGGDSGTMCICVPAFHLQPAVVLVNLRDPRDVRIHELGDTTMQDAC</sequence>
<dbReference type="PANTHER" id="PTHR10416">
    <property type="entry name" value="DNA POLYMERASE DELTA SUBUNIT 2"/>
    <property type="match status" value="1"/>
</dbReference>
<gene>
    <name evidence="6" type="ORF">PCOR1329_LOCUS52134</name>
</gene>
<dbReference type="Proteomes" id="UP001189429">
    <property type="component" value="Unassembled WGS sequence"/>
</dbReference>
<comment type="similarity">
    <text evidence="1">Belongs to the DNA polymerase delta/II small subunit family.</text>
</comment>
<organism evidence="6 7">
    <name type="scientific">Prorocentrum cordatum</name>
    <dbReference type="NCBI Taxonomy" id="2364126"/>
    <lineage>
        <taxon>Eukaryota</taxon>
        <taxon>Sar</taxon>
        <taxon>Alveolata</taxon>
        <taxon>Dinophyceae</taxon>
        <taxon>Prorocentrales</taxon>
        <taxon>Prorocentraceae</taxon>
        <taxon>Prorocentrum</taxon>
    </lineage>
</organism>
<evidence type="ECO:0000256" key="3">
    <source>
        <dbReference type="SAM" id="MobiDB-lite"/>
    </source>
</evidence>
<feature type="domain" description="DNA polymerase delta subunit OB-fold" evidence="5">
    <location>
        <begin position="172"/>
        <end position="308"/>
    </location>
</feature>
<evidence type="ECO:0000313" key="6">
    <source>
        <dbReference type="EMBL" id="CAK0864181.1"/>
    </source>
</evidence>
<evidence type="ECO:0000256" key="1">
    <source>
        <dbReference type="ARBA" id="ARBA00006035"/>
    </source>
</evidence>
<evidence type="ECO:0000259" key="4">
    <source>
        <dbReference type="Pfam" id="PF04042"/>
    </source>
</evidence>
<feature type="domain" description="DNA polymerase alpha/delta/epsilon subunit B" evidence="4">
    <location>
        <begin position="396"/>
        <end position="534"/>
    </location>
</feature>
<protein>
    <recommendedName>
        <fullName evidence="8">DNA polymerase delta small subunit</fullName>
    </recommendedName>
</protein>
<evidence type="ECO:0000256" key="2">
    <source>
        <dbReference type="ARBA" id="ARBA00022705"/>
    </source>
</evidence>
<proteinExistence type="inferred from homology"/>
<feature type="compositionally biased region" description="Low complexity" evidence="3">
    <location>
        <begin position="85"/>
        <end position="95"/>
    </location>
</feature>
<reference evidence="6" key="1">
    <citation type="submission" date="2023-10" db="EMBL/GenBank/DDBJ databases">
        <authorList>
            <person name="Chen Y."/>
            <person name="Shah S."/>
            <person name="Dougan E. K."/>
            <person name="Thang M."/>
            <person name="Chan C."/>
        </authorList>
    </citation>
    <scope>NUCLEOTIDE SEQUENCE [LARGE SCALE GENOMIC DNA]</scope>
</reference>
<keyword evidence="2" id="KW-0235">DNA replication</keyword>
<dbReference type="Gene3D" id="3.60.21.50">
    <property type="match status" value="1"/>
</dbReference>
<evidence type="ECO:0000259" key="5">
    <source>
        <dbReference type="Pfam" id="PF18018"/>
    </source>
</evidence>
<name>A0ABN9UVM7_9DINO</name>
<feature type="region of interest" description="Disordered" evidence="3">
    <location>
        <begin position="1"/>
        <end position="134"/>
    </location>
</feature>
<evidence type="ECO:0008006" key="8">
    <source>
        <dbReference type="Google" id="ProtNLM"/>
    </source>
</evidence>
<accession>A0ABN9UVM7</accession>
<feature type="compositionally biased region" description="Basic and acidic residues" evidence="3">
    <location>
        <begin position="14"/>
        <end position="31"/>
    </location>
</feature>